<dbReference type="Proteomes" id="UP000523821">
    <property type="component" value="Unassembled WGS sequence"/>
</dbReference>
<evidence type="ECO:0000313" key="4">
    <source>
        <dbReference type="EMBL" id="MBB5751550.1"/>
    </source>
</evidence>
<dbReference type="EC" id="3.5.2.14" evidence="4"/>
<dbReference type="Pfam" id="PF05378">
    <property type="entry name" value="Hydant_A_N"/>
    <property type="match status" value="1"/>
</dbReference>
<dbReference type="GO" id="GO:0047423">
    <property type="term" value="F:N-methylhydantoinase (ATP-hydrolyzing) activity"/>
    <property type="evidence" value="ECO:0007669"/>
    <property type="project" value="UniProtKB-EC"/>
</dbReference>
<gene>
    <name evidence="4" type="ORF">GGQ63_000593</name>
</gene>
<dbReference type="GO" id="GO:0006749">
    <property type="term" value="P:glutathione metabolic process"/>
    <property type="evidence" value="ECO:0007669"/>
    <property type="project" value="TreeGrafter"/>
</dbReference>
<evidence type="ECO:0000259" key="1">
    <source>
        <dbReference type="Pfam" id="PF01968"/>
    </source>
</evidence>
<reference evidence="4 5" key="1">
    <citation type="submission" date="2020-08" db="EMBL/GenBank/DDBJ databases">
        <title>Genomic Encyclopedia of Type Strains, Phase IV (KMG-IV): sequencing the most valuable type-strain genomes for metagenomic binning, comparative biology and taxonomic classification.</title>
        <authorList>
            <person name="Goeker M."/>
        </authorList>
    </citation>
    <scope>NUCLEOTIDE SEQUENCE [LARGE SCALE GENOMIC DNA]</scope>
    <source>
        <strain evidence="4 5">DSM 16268</strain>
    </source>
</reference>
<dbReference type="InterPro" id="IPR008040">
    <property type="entry name" value="Hydant_A_N"/>
</dbReference>
<dbReference type="PANTHER" id="PTHR11365">
    <property type="entry name" value="5-OXOPROLINASE RELATED"/>
    <property type="match status" value="1"/>
</dbReference>
<comment type="caution">
    <text evidence="4">The sequence shown here is derived from an EMBL/GenBank/DDBJ whole genome shotgun (WGS) entry which is preliminary data.</text>
</comment>
<organism evidence="4 5">
    <name type="scientific">Prosthecomicrobium pneumaticum</name>
    <dbReference type="NCBI Taxonomy" id="81895"/>
    <lineage>
        <taxon>Bacteria</taxon>
        <taxon>Pseudomonadati</taxon>
        <taxon>Pseudomonadota</taxon>
        <taxon>Alphaproteobacteria</taxon>
        <taxon>Hyphomicrobiales</taxon>
        <taxon>Kaistiaceae</taxon>
        <taxon>Prosthecomicrobium</taxon>
    </lineage>
</organism>
<evidence type="ECO:0000259" key="3">
    <source>
        <dbReference type="Pfam" id="PF19278"/>
    </source>
</evidence>
<dbReference type="InterPro" id="IPR049517">
    <property type="entry name" value="ACX-like_C"/>
</dbReference>
<evidence type="ECO:0000313" key="5">
    <source>
        <dbReference type="Proteomes" id="UP000523821"/>
    </source>
</evidence>
<dbReference type="Pfam" id="PF19278">
    <property type="entry name" value="Hydant_A_C"/>
    <property type="match status" value="1"/>
</dbReference>
<proteinExistence type="predicted"/>
<dbReference type="InterPro" id="IPR045079">
    <property type="entry name" value="Oxoprolinase-like"/>
</dbReference>
<keyword evidence="4" id="KW-0378">Hydrolase</keyword>
<feature type="domain" description="Hydantoinase/oxoprolinase N-terminal" evidence="2">
    <location>
        <begin position="9"/>
        <end position="182"/>
    </location>
</feature>
<dbReference type="Pfam" id="PF01968">
    <property type="entry name" value="Hydantoinase_A"/>
    <property type="match status" value="1"/>
</dbReference>
<protein>
    <submittedName>
        <fullName evidence="4">N-methylhydantoinase A</fullName>
        <ecNumber evidence="4">3.5.2.14</ecNumber>
    </submittedName>
</protein>
<dbReference type="SUPFAM" id="SSF53067">
    <property type="entry name" value="Actin-like ATPase domain"/>
    <property type="match status" value="1"/>
</dbReference>
<feature type="domain" description="Hydantoinase A/oxoprolinase" evidence="1">
    <location>
        <begin position="204"/>
        <end position="482"/>
    </location>
</feature>
<sequence length="671" mass="71356">MTSQTKTKRVGIDIGGTFTDIVVFDEATGEVVRSKTPSTPEAPEEGFLAALAAVGVPVEEIGTLVHGTTIVTNLILERKGVRTALITTRGFRDVLEIMRATRPLPYDLGWRRPVPLIPREFCFEVDERIMADGTIETPIDPEAVAAVVDGIVALGVEGIAVSLMHAYLDDRHEKVVEAVIRERAPHLAVSISSRICREIREYERANTTVANIYSMPRVRRYVDALAGRVGVPGLVNYLSSEGGIQAGAEAAERPVTLCVSGPAGGVLGGAFLGEQIGRRNLVTVDMGGTSFDVAVIRDGRFDIKNTFEVEWGIPVKTPTIDIKTIGAGGGSIVWIDAGGALRVGPHSAGADPGPACYGRGGTECTVTDANLVLGLIHPNPAFPLDIERARAAVGRIADHFGVPIEEAAEGIYRVVNAAMATAIRQMTVEKGIDPRDFALVPFGGAGGQHAAMLAEEVGIPEIVVPNMPSVFSAFGMVSAPLKISRARTILKPLAALEPGAIAAFFDDLAGEIDPDAFAGASGPPRYEFSLDLRYVKQAHEISVVVEPDWPAERIVAAFEDRHFTLYGTRHGHPVMVVTGRITAIADMPPLEIRPETETDRPAPPAERTTAVAGLAEPVAIIDRQGLRPGMRLAGPCLVEEVDTTFYVPPGASARVDPFRNLIITVKGGASA</sequence>
<dbReference type="AlphaFoldDB" id="A0A7W9CTD4"/>
<dbReference type="InterPro" id="IPR043129">
    <property type="entry name" value="ATPase_NBD"/>
</dbReference>
<dbReference type="RefSeq" id="WP_183852319.1">
    <property type="nucleotide sequence ID" value="NZ_JACHOO010000001.1"/>
</dbReference>
<dbReference type="PANTHER" id="PTHR11365:SF23">
    <property type="entry name" value="HYPOTHETICAL 5-OXOPROLINASE (EUROFUNG)-RELATED"/>
    <property type="match status" value="1"/>
</dbReference>
<feature type="domain" description="Acetophenone carboxylase-like C-terminal" evidence="3">
    <location>
        <begin position="552"/>
        <end position="659"/>
    </location>
</feature>
<dbReference type="GO" id="GO:0017168">
    <property type="term" value="F:5-oxoprolinase (ATP-hydrolyzing) activity"/>
    <property type="evidence" value="ECO:0007669"/>
    <property type="project" value="TreeGrafter"/>
</dbReference>
<accession>A0A7W9CTD4</accession>
<name>A0A7W9CTD4_9HYPH</name>
<keyword evidence="5" id="KW-1185">Reference proteome</keyword>
<dbReference type="EMBL" id="JACHOO010000001">
    <property type="protein sequence ID" value="MBB5751550.1"/>
    <property type="molecule type" value="Genomic_DNA"/>
</dbReference>
<dbReference type="InterPro" id="IPR002821">
    <property type="entry name" value="Hydantoinase_A"/>
</dbReference>
<evidence type="ECO:0000259" key="2">
    <source>
        <dbReference type="Pfam" id="PF05378"/>
    </source>
</evidence>
<dbReference type="GO" id="GO:0005829">
    <property type="term" value="C:cytosol"/>
    <property type="evidence" value="ECO:0007669"/>
    <property type="project" value="TreeGrafter"/>
</dbReference>